<evidence type="ECO:0000256" key="4">
    <source>
        <dbReference type="ARBA" id="ARBA00023224"/>
    </source>
</evidence>
<evidence type="ECO:0000313" key="10">
    <source>
        <dbReference type="EMBL" id="KWT92045.1"/>
    </source>
</evidence>
<evidence type="ECO:0000256" key="3">
    <source>
        <dbReference type="ARBA" id="ARBA00023004"/>
    </source>
</evidence>
<evidence type="ECO:0000256" key="1">
    <source>
        <dbReference type="ARBA" id="ARBA00010587"/>
    </source>
</evidence>
<dbReference type="InterPro" id="IPR012827">
    <property type="entry name" value="Hemerythrin_metal-bd"/>
</dbReference>
<dbReference type="PROSITE" id="PS50885">
    <property type="entry name" value="HAMP"/>
    <property type="match status" value="1"/>
</dbReference>
<feature type="domain" description="HAMP" evidence="9">
    <location>
        <begin position="76"/>
        <end position="108"/>
    </location>
</feature>
<proteinExistence type="inferred from homology"/>
<evidence type="ECO:0000256" key="7">
    <source>
        <dbReference type="SAM" id="Phobius"/>
    </source>
</evidence>
<dbReference type="PANTHER" id="PTHR32089">
    <property type="entry name" value="METHYL-ACCEPTING CHEMOTAXIS PROTEIN MCPB"/>
    <property type="match status" value="1"/>
</dbReference>
<keyword evidence="4 6" id="KW-0807">Transducer</keyword>
<evidence type="ECO:0000256" key="6">
    <source>
        <dbReference type="PROSITE-ProRule" id="PRU00284"/>
    </source>
</evidence>
<organism evidence="10 11">
    <name type="scientific">Candidatus Magnetominusculus xianensis</name>
    <dbReference type="NCBI Taxonomy" id="1748249"/>
    <lineage>
        <taxon>Bacteria</taxon>
        <taxon>Pseudomonadati</taxon>
        <taxon>Nitrospirota</taxon>
        <taxon>Nitrospiria</taxon>
        <taxon>Nitrospirales</taxon>
        <taxon>Nitrospiraceae</taxon>
        <taxon>Candidatus Magnetominusculus</taxon>
    </lineage>
</organism>
<dbReference type="PANTHER" id="PTHR32089:SF112">
    <property type="entry name" value="LYSOZYME-LIKE PROTEIN-RELATED"/>
    <property type="match status" value="1"/>
</dbReference>
<evidence type="ECO:0000259" key="9">
    <source>
        <dbReference type="PROSITE" id="PS50885"/>
    </source>
</evidence>
<dbReference type="InterPro" id="IPR012312">
    <property type="entry name" value="Hemerythrin-like"/>
</dbReference>
<dbReference type="Proteomes" id="UP000060487">
    <property type="component" value="Unassembled WGS sequence"/>
</dbReference>
<dbReference type="Pfam" id="PF01814">
    <property type="entry name" value="Hemerythrin"/>
    <property type="match status" value="1"/>
</dbReference>
<dbReference type="PROSITE" id="PS50111">
    <property type="entry name" value="CHEMOTAXIS_TRANSDUC_2"/>
    <property type="match status" value="1"/>
</dbReference>
<evidence type="ECO:0000313" key="11">
    <source>
        <dbReference type="Proteomes" id="UP000060487"/>
    </source>
</evidence>
<feature type="transmembrane region" description="Helical" evidence="7">
    <location>
        <begin position="7"/>
        <end position="27"/>
    </location>
</feature>
<accession>A0ABR5SJF8</accession>
<protein>
    <submittedName>
        <fullName evidence="10">Methyl-accepting chemotaxis protein</fullName>
    </submittedName>
</protein>
<feature type="domain" description="Methyl-accepting transducer" evidence="8">
    <location>
        <begin position="113"/>
        <end position="349"/>
    </location>
</feature>
<evidence type="ECO:0000256" key="5">
    <source>
        <dbReference type="ARBA" id="ARBA00029447"/>
    </source>
</evidence>
<evidence type="ECO:0000259" key="8">
    <source>
        <dbReference type="PROSITE" id="PS50111"/>
    </source>
</evidence>
<dbReference type="InterPro" id="IPR035938">
    <property type="entry name" value="Hemerythrin-like_sf"/>
</dbReference>
<dbReference type="InterPro" id="IPR004089">
    <property type="entry name" value="MCPsignal_dom"/>
</dbReference>
<dbReference type="Pfam" id="PF00015">
    <property type="entry name" value="MCPsignal"/>
    <property type="match status" value="1"/>
</dbReference>
<dbReference type="EMBL" id="LNQR01000023">
    <property type="protein sequence ID" value="KWT92045.1"/>
    <property type="molecule type" value="Genomic_DNA"/>
</dbReference>
<dbReference type="Gene3D" id="1.20.120.50">
    <property type="entry name" value="Hemerythrin-like"/>
    <property type="match status" value="1"/>
</dbReference>
<dbReference type="SUPFAM" id="SSF58104">
    <property type="entry name" value="Methyl-accepting chemotaxis protein (MCP) signaling domain"/>
    <property type="match status" value="1"/>
</dbReference>
<dbReference type="SMART" id="SM00283">
    <property type="entry name" value="MA"/>
    <property type="match status" value="1"/>
</dbReference>
<comment type="similarity">
    <text evidence="5">Belongs to the methyl-accepting chemotaxis (MCP) protein family.</text>
</comment>
<dbReference type="RefSeq" id="WP_085051127.1">
    <property type="nucleotide sequence ID" value="NZ_LNQR01000023.1"/>
</dbReference>
<keyword evidence="7" id="KW-1133">Transmembrane helix</keyword>
<sequence>MAIGAKVTAGFLLIILMGAGLGVWGYINETNGTAYLVFAIIILAAGVGVMFSVKSGLNKLMKTLINFKSFTASGADISQKLDERATGELGEAAKTYNKLAAKLTSMIEDISMLNERVSSSSDELHELSTETARNAVNQTEQIEQIVNSMVQMKETTADSAANAVIASESAKRASEFATRGKDVVDKTIKSMNSIKQRTEDSQRVVQALGEKSRQIGEIIQVINDIAEQTNLLALNAAIEAARAGEQGRGFAVVADEVRKLAEKTSTATKEISEMILTIQESTVSAVDSMNEASQEVSSGAEFINQAGTTLVEIVQTNDDVSEKITRIAAATEQQSATTEEISRTMEHISLLSNTVTSNAQRTASAAGELSDNIVKKMQDVLCQYKFSGKSMCIEDIGAKINSVPDLMSWHTSYSVGVKKYDDDHKELIHLINKLHAAMKLGLGTQILGDILGDLIEYTATHFKDEEQEMKRLGYPKQDSDAHIAQHHKFVQQALEVQQKFKEGRGGLTLDIMSFLKKWLAEHIVGTDKKYMSFFNSKGLK</sequence>
<comment type="similarity">
    <text evidence="1">Belongs to the hemerythrin family.</text>
</comment>
<dbReference type="NCBIfam" id="TIGR02481">
    <property type="entry name" value="hemeryth_dom"/>
    <property type="match status" value="1"/>
</dbReference>
<gene>
    <name evidence="10" type="ORF">ASN18_0598</name>
</gene>
<keyword evidence="2" id="KW-0479">Metal-binding</keyword>
<name>A0ABR5SJF8_9BACT</name>
<dbReference type="Gene3D" id="1.10.287.950">
    <property type="entry name" value="Methyl-accepting chemotaxis protein"/>
    <property type="match status" value="1"/>
</dbReference>
<reference evidence="10 11" key="1">
    <citation type="submission" date="2015-11" db="EMBL/GenBank/DDBJ databases">
        <authorList>
            <person name="Lin W."/>
        </authorList>
    </citation>
    <scope>NUCLEOTIDE SEQUENCE [LARGE SCALE GENOMIC DNA]</scope>
    <source>
        <strain evidence="10 11">HCH-1</strain>
    </source>
</reference>
<keyword evidence="7" id="KW-0472">Membrane</keyword>
<dbReference type="SUPFAM" id="SSF47188">
    <property type="entry name" value="Hemerythrin-like"/>
    <property type="match status" value="1"/>
</dbReference>
<evidence type="ECO:0000256" key="2">
    <source>
        <dbReference type="ARBA" id="ARBA00022723"/>
    </source>
</evidence>
<keyword evidence="11" id="KW-1185">Reference proteome</keyword>
<dbReference type="CDD" id="cd11386">
    <property type="entry name" value="MCP_signal"/>
    <property type="match status" value="1"/>
</dbReference>
<feature type="transmembrane region" description="Helical" evidence="7">
    <location>
        <begin position="33"/>
        <end position="53"/>
    </location>
</feature>
<dbReference type="NCBIfam" id="NF033749">
    <property type="entry name" value="bact_hemeryth"/>
    <property type="match status" value="1"/>
</dbReference>
<keyword evidence="7" id="KW-0812">Transmembrane</keyword>
<dbReference type="InterPro" id="IPR003660">
    <property type="entry name" value="HAMP_dom"/>
</dbReference>
<keyword evidence="3" id="KW-0408">Iron</keyword>
<comment type="caution">
    <text evidence="10">The sequence shown here is derived from an EMBL/GenBank/DDBJ whole genome shotgun (WGS) entry which is preliminary data.</text>
</comment>
<dbReference type="CDD" id="cd12107">
    <property type="entry name" value="Hemerythrin"/>
    <property type="match status" value="1"/>
</dbReference>